<protein>
    <submittedName>
        <fullName evidence="2">Uncharacterized protein</fullName>
    </submittedName>
</protein>
<evidence type="ECO:0000256" key="1">
    <source>
        <dbReference type="SAM" id="Coils"/>
    </source>
</evidence>
<gene>
    <name evidence="2" type="ORF">GKC44_00300</name>
</gene>
<proteinExistence type="predicted"/>
<sequence length="150" mass="17021">MAQHYVQLNEQGYITRKDEELTKNDDPKQWQQITIATNDEIDFGVNYKHYRVDEAGVVHAPANSDLPTVEQVNNQLAVAQDTIKQQSELIEKQAQELTAIQTSLVEATKAQVEAGQLFDQKTKEYQQTFLETTKQIMQLQADLDALKGAK</sequence>
<reference evidence="2 3" key="1">
    <citation type="submission" date="2019-11" db="EMBL/GenBank/DDBJ databases">
        <title>Draft Genome Sequence of Plant Growth-Promoting Rhizosphere-Associated Bacteria.</title>
        <authorList>
            <person name="Vasilyev I.Y."/>
            <person name="Radchenko V."/>
            <person name="Ilnitskaya E.V."/>
        </authorList>
    </citation>
    <scope>NUCLEOTIDE SEQUENCE [LARGE SCALE GENOMIC DNA]</scope>
    <source>
        <strain evidence="2 3">VRA_07sq_f</strain>
    </source>
</reference>
<dbReference type="RefSeq" id="WP_343509604.1">
    <property type="nucleotide sequence ID" value="NZ_JBAPMB010000018.1"/>
</dbReference>
<accession>A0A844EHY1</accession>
<dbReference type="Proteomes" id="UP000491237">
    <property type="component" value="Unassembled WGS sequence"/>
</dbReference>
<evidence type="ECO:0000313" key="2">
    <source>
        <dbReference type="EMBL" id="MSE19726.1"/>
    </source>
</evidence>
<dbReference type="AlphaFoldDB" id="A0A844EHY1"/>
<dbReference type="EMBL" id="WKKY01000002">
    <property type="protein sequence ID" value="MSE19726.1"/>
    <property type="molecule type" value="Genomic_DNA"/>
</dbReference>
<name>A0A844EHY1_9LACO</name>
<organism evidence="2 3">
    <name type="scientific">Lentilactobacillus parabuchneri</name>
    <dbReference type="NCBI Taxonomy" id="152331"/>
    <lineage>
        <taxon>Bacteria</taxon>
        <taxon>Bacillati</taxon>
        <taxon>Bacillota</taxon>
        <taxon>Bacilli</taxon>
        <taxon>Lactobacillales</taxon>
        <taxon>Lactobacillaceae</taxon>
        <taxon>Lentilactobacillus</taxon>
    </lineage>
</organism>
<feature type="coiled-coil region" evidence="1">
    <location>
        <begin position="69"/>
        <end position="96"/>
    </location>
</feature>
<evidence type="ECO:0000313" key="3">
    <source>
        <dbReference type="Proteomes" id="UP000491237"/>
    </source>
</evidence>
<keyword evidence="1" id="KW-0175">Coiled coil</keyword>
<comment type="caution">
    <text evidence="2">The sequence shown here is derived from an EMBL/GenBank/DDBJ whole genome shotgun (WGS) entry which is preliminary data.</text>
</comment>